<dbReference type="AlphaFoldDB" id="A0A2Y9BAQ0"/>
<comment type="caution">
    <text evidence="1">The sequence shown here is derived from an EMBL/GenBank/DDBJ whole genome shotgun (WGS) entry which is preliminary data.</text>
</comment>
<organism evidence="1 2">
    <name type="scientific">Faecalicatena orotica</name>
    <dbReference type="NCBI Taxonomy" id="1544"/>
    <lineage>
        <taxon>Bacteria</taxon>
        <taxon>Bacillati</taxon>
        <taxon>Bacillota</taxon>
        <taxon>Clostridia</taxon>
        <taxon>Lachnospirales</taxon>
        <taxon>Lachnospiraceae</taxon>
        <taxon>Faecalicatena</taxon>
    </lineage>
</organism>
<evidence type="ECO:0000313" key="2">
    <source>
        <dbReference type="Proteomes" id="UP000245845"/>
    </source>
</evidence>
<keyword evidence="2" id="KW-1185">Reference proteome</keyword>
<dbReference type="EMBL" id="QGDL01000002">
    <property type="protein sequence ID" value="PWJ31389.1"/>
    <property type="molecule type" value="Genomic_DNA"/>
</dbReference>
<gene>
    <name evidence="1" type="ORF">A8806_102245</name>
</gene>
<name>A0A2Y9BAQ0_9FIRM</name>
<dbReference type="RefSeq" id="WP_109730096.1">
    <property type="nucleotide sequence ID" value="NZ_BAAACK010000006.1"/>
</dbReference>
<protein>
    <submittedName>
        <fullName evidence="1">Uncharacterized protein</fullName>
    </submittedName>
</protein>
<sequence length="213" mass="24249">MRLQDFNPILYLEDYENIPEEIYRWKQDEELRPAPGWGGEQSAAGTTDMMWDGTDVMQVSFPDRLCVGIGRDHTGSDGEIYLCTLLDRGEKTVLSCSFGVYRSPELVRKALDIFFQIYPLPDAGGETGCGKGKISLLSSRNPIYMKKEYLDIISRYPVEPEMTVKGTRGGASVVSTYFSQLMRRKGSTVFTTWQDAVDWLSMDIERYNYKLLS</sequence>
<evidence type="ECO:0000313" key="1">
    <source>
        <dbReference type="EMBL" id="PWJ31389.1"/>
    </source>
</evidence>
<accession>A0A2Y9BAQ0</accession>
<dbReference type="OrthoDB" id="2066538at2"/>
<reference evidence="1 2" key="1">
    <citation type="submission" date="2018-05" db="EMBL/GenBank/DDBJ databases">
        <title>The Hungate 1000. A catalogue of reference genomes from the rumen microbiome.</title>
        <authorList>
            <person name="Kelly W."/>
        </authorList>
    </citation>
    <scope>NUCLEOTIDE SEQUENCE [LARGE SCALE GENOMIC DNA]</scope>
    <source>
        <strain evidence="1 2">NLAE-zl-C242</strain>
    </source>
</reference>
<proteinExistence type="predicted"/>
<dbReference type="Proteomes" id="UP000245845">
    <property type="component" value="Unassembled WGS sequence"/>
</dbReference>